<evidence type="ECO:0000313" key="6">
    <source>
        <dbReference type="Proteomes" id="UP001500630"/>
    </source>
</evidence>
<evidence type="ECO:0000256" key="2">
    <source>
        <dbReference type="ARBA" id="ARBA00023125"/>
    </source>
</evidence>
<proteinExistence type="predicted"/>
<evidence type="ECO:0000313" key="5">
    <source>
        <dbReference type="EMBL" id="GAA3608949.1"/>
    </source>
</evidence>
<keyword evidence="3" id="KW-0804">Transcription</keyword>
<dbReference type="PROSITE" id="PS50043">
    <property type="entry name" value="HTH_LUXR_2"/>
    <property type="match status" value="1"/>
</dbReference>
<evidence type="ECO:0000256" key="3">
    <source>
        <dbReference type="ARBA" id="ARBA00023163"/>
    </source>
</evidence>
<dbReference type="InterPro" id="IPR016032">
    <property type="entry name" value="Sig_transdc_resp-reg_C-effctor"/>
</dbReference>
<sequence length="269" mass="28966">MDLRPLSAQATGLLVADHSACAVTGLPELMRATGGNPLLAVELAQAVDSTAGRPPDRVRGCVRRCMAELSGDCRRLLQTAAVLGARFELGDATKMLRRPAGELLAPVEEALAADILACDGDRLVFSQNLFWRCVLASLPQPARTALEQDAAAQRLTFAASDRAGPPLDASRAGERLQVLNIQLARPVAQVSGWTELSDLERTVAHLVSQGLTNQQIASRVLRSPHTVNYHLRRIYQKLGIRSRIELARLTLLHYSAGRAPAEDVMDAAG</sequence>
<dbReference type="SUPFAM" id="SSF46894">
    <property type="entry name" value="C-terminal effector domain of the bipartite response regulators"/>
    <property type="match status" value="1"/>
</dbReference>
<dbReference type="Pfam" id="PF00196">
    <property type="entry name" value="GerE"/>
    <property type="match status" value="1"/>
</dbReference>
<protein>
    <recommendedName>
        <fullName evidence="4">HTH luxR-type domain-containing protein</fullName>
    </recommendedName>
</protein>
<dbReference type="PROSITE" id="PS00622">
    <property type="entry name" value="HTH_LUXR_1"/>
    <property type="match status" value="1"/>
</dbReference>
<dbReference type="Gene3D" id="1.10.10.10">
    <property type="entry name" value="Winged helix-like DNA-binding domain superfamily/Winged helix DNA-binding domain"/>
    <property type="match status" value="1"/>
</dbReference>
<evidence type="ECO:0000256" key="1">
    <source>
        <dbReference type="ARBA" id="ARBA00023015"/>
    </source>
</evidence>
<keyword evidence="6" id="KW-1185">Reference proteome</keyword>
<dbReference type="Proteomes" id="UP001500630">
    <property type="component" value="Unassembled WGS sequence"/>
</dbReference>
<keyword evidence="2" id="KW-0238">DNA-binding</keyword>
<gene>
    <name evidence="5" type="ORF">GCM10022419_112400</name>
</gene>
<dbReference type="CDD" id="cd06170">
    <property type="entry name" value="LuxR_C_like"/>
    <property type="match status" value="1"/>
</dbReference>
<reference evidence="6" key="1">
    <citation type="journal article" date="2019" name="Int. J. Syst. Evol. Microbiol.">
        <title>The Global Catalogue of Microorganisms (GCM) 10K type strain sequencing project: providing services to taxonomists for standard genome sequencing and annotation.</title>
        <authorList>
            <consortium name="The Broad Institute Genomics Platform"/>
            <consortium name="The Broad Institute Genome Sequencing Center for Infectious Disease"/>
            <person name="Wu L."/>
            <person name="Ma J."/>
        </authorList>
    </citation>
    <scope>NUCLEOTIDE SEQUENCE [LARGE SCALE GENOMIC DNA]</scope>
    <source>
        <strain evidence="6">JCM 17326</strain>
    </source>
</reference>
<dbReference type="SMART" id="SM00421">
    <property type="entry name" value="HTH_LUXR"/>
    <property type="match status" value="1"/>
</dbReference>
<keyword evidence="1" id="KW-0805">Transcription regulation</keyword>
<dbReference type="PRINTS" id="PR00038">
    <property type="entry name" value="HTHLUXR"/>
</dbReference>
<comment type="caution">
    <text evidence="5">The sequence shown here is derived from an EMBL/GenBank/DDBJ whole genome shotgun (WGS) entry which is preliminary data.</text>
</comment>
<dbReference type="PANTHER" id="PTHR44688:SF16">
    <property type="entry name" value="DNA-BINDING TRANSCRIPTIONAL ACTIVATOR DEVR_DOSR"/>
    <property type="match status" value="1"/>
</dbReference>
<evidence type="ECO:0000259" key="4">
    <source>
        <dbReference type="PROSITE" id="PS50043"/>
    </source>
</evidence>
<dbReference type="PANTHER" id="PTHR44688">
    <property type="entry name" value="DNA-BINDING TRANSCRIPTIONAL ACTIVATOR DEVR_DOSR"/>
    <property type="match status" value="1"/>
</dbReference>
<dbReference type="EMBL" id="BAABDQ010000044">
    <property type="protein sequence ID" value="GAA3608949.1"/>
    <property type="molecule type" value="Genomic_DNA"/>
</dbReference>
<name>A0ABP6ZH64_9ACTN</name>
<dbReference type="InterPro" id="IPR000792">
    <property type="entry name" value="Tscrpt_reg_LuxR_C"/>
</dbReference>
<feature type="domain" description="HTH luxR-type" evidence="4">
    <location>
        <begin position="189"/>
        <end position="254"/>
    </location>
</feature>
<organism evidence="5 6">
    <name type="scientific">Nonomuraea rosea</name>
    <dbReference type="NCBI Taxonomy" id="638574"/>
    <lineage>
        <taxon>Bacteria</taxon>
        <taxon>Bacillati</taxon>
        <taxon>Actinomycetota</taxon>
        <taxon>Actinomycetes</taxon>
        <taxon>Streptosporangiales</taxon>
        <taxon>Streptosporangiaceae</taxon>
        <taxon>Nonomuraea</taxon>
    </lineage>
</organism>
<accession>A0ABP6ZH64</accession>
<dbReference type="InterPro" id="IPR036388">
    <property type="entry name" value="WH-like_DNA-bd_sf"/>
</dbReference>